<evidence type="ECO:0000256" key="3">
    <source>
        <dbReference type="ARBA" id="ARBA00022475"/>
    </source>
</evidence>
<keyword evidence="2" id="KW-0813">Transport</keyword>
<feature type="transmembrane region" description="Helical" evidence="8">
    <location>
        <begin position="134"/>
        <end position="152"/>
    </location>
</feature>
<evidence type="ECO:0000256" key="1">
    <source>
        <dbReference type="ARBA" id="ARBA00004651"/>
    </source>
</evidence>
<evidence type="ECO:0000256" key="6">
    <source>
        <dbReference type="ARBA" id="ARBA00022989"/>
    </source>
</evidence>
<dbReference type="RefSeq" id="WP_388003027.1">
    <property type="nucleotide sequence ID" value="NZ_JBHUEE010000002.1"/>
</dbReference>
<dbReference type="Proteomes" id="UP001597277">
    <property type="component" value="Unassembled WGS sequence"/>
</dbReference>
<feature type="transmembrane region" description="Helical" evidence="8">
    <location>
        <begin position="255"/>
        <end position="272"/>
    </location>
</feature>
<gene>
    <name evidence="9" type="ORF">ACFSE6_05200</name>
</gene>
<comment type="caution">
    <text evidence="9">The sequence shown here is derived from an EMBL/GenBank/DDBJ whole genome shotgun (WGS) entry which is preliminary data.</text>
</comment>
<dbReference type="CDD" id="cd06579">
    <property type="entry name" value="TM_PBP1_transp_AraH_like"/>
    <property type="match status" value="1"/>
</dbReference>
<dbReference type="EMBL" id="JBHUEE010000002">
    <property type="protein sequence ID" value="MFD1717220.1"/>
    <property type="molecule type" value="Genomic_DNA"/>
</dbReference>
<feature type="transmembrane region" description="Helical" evidence="8">
    <location>
        <begin position="303"/>
        <end position="323"/>
    </location>
</feature>
<sequence length="347" mass="36275">MVEKLRTILRYESELIVLVVAAVITVVLFAAFLSVEFFAPANLQSMAIQMSGFGFLALAMGIAMLSGGIDLSVVSASVLAGIAGASVVSGRFIPVTEGNGVQLALLGALTCVVVGMLCGLLNGFLIAKISIPPILATLSTMILYSGIGMAATSGQSVPVVVPVVGDFVNATFAGVPAVFLLLVLALAIAGFVLNRTRFGRRLYLFGENQVALRFAGGRTERTILLSYVMIGVLVGVAGIIMVARVNSARTGFGESYLLQAILVVVLAGFNPYGGRGRVGMLVIALLLLQGISSAFNAMQLSPYFTNLVWGALLLAVMVGNYVARQHRPRLAPKPGPEPAQSEEVGTR</sequence>
<feature type="transmembrane region" description="Helical" evidence="8">
    <location>
        <begin position="279"/>
        <end position="297"/>
    </location>
</feature>
<keyword evidence="7 8" id="KW-0472">Membrane</keyword>
<evidence type="ECO:0000256" key="7">
    <source>
        <dbReference type="ARBA" id="ARBA00023136"/>
    </source>
</evidence>
<evidence type="ECO:0000313" key="10">
    <source>
        <dbReference type="Proteomes" id="UP001597277"/>
    </source>
</evidence>
<organism evidence="9 10">
    <name type="scientific">Georgenia deserti</name>
    <dbReference type="NCBI Taxonomy" id="2093781"/>
    <lineage>
        <taxon>Bacteria</taxon>
        <taxon>Bacillati</taxon>
        <taxon>Actinomycetota</taxon>
        <taxon>Actinomycetes</taxon>
        <taxon>Micrococcales</taxon>
        <taxon>Bogoriellaceae</taxon>
        <taxon>Georgenia</taxon>
    </lineage>
</organism>
<feature type="transmembrane region" description="Helical" evidence="8">
    <location>
        <begin position="223"/>
        <end position="243"/>
    </location>
</feature>
<feature type="transmembrane region" description="Helical" evidence="8">
    <location>
        <begin position="172"/>
        <end position="193"/>
    </location>
</feature>
<dbReference type="Pfam" id="PF02653">
    <property type="entry name" value="BPD_transp_2"/>
    <property type="match status" value="1"/>
</dbReference>
<name>A0ABW4L3P2_9MICO</name>
<accession>A0ABW4L3P2</accession>
<protein>
    <submittedName>
        <fullName evidence="9">ABC transporter permease</fullName>
    </submittedName>
</protein>
<keyword evidence="3" id="KW-1003">Cell membrane</keyword>
<feature type="transmembrane region" description="Helical" evidence="8">
    <location>
        <begin position="15"/>
        <end position="35"/>
    </location>
</feature>
<feature type="transmembrane region" description="Helical" evidence="8">
    <location>
        <begin position="105"/>
        <end position="127"/>
    </location>
</feature>
<feature type="transmembrane region" description="Helical" evidence="8">
    <location>
        <begin position="47"/>
        <end position="66"/>
    </location>
</feature>
<evidence type="ECO:0000256" key="2">
    <source>
        <dbReference type="ARBA" id="ARBA00022448"/>
    </source>
</evidence>
<keyword evidence="10" id="KW-1185">Reference proteome</keyword>
<evidence type="ECO:0000256" key="4">
    <source>
        <dbReference type="ARBA" id="ARBA00022519"/>
    </source>
</evidence>
<feature type="transmembrane region" description="Helical" evidence="8">
    <location>
        <begin position="73"/>
        <end position="93"/>
    </location>
</feature>
<dbReference type="PANTHER" id="PTHR32196:SF21">
    <property type="entry name" value="ABC TRANSPORTER PERMEASE PROTEIN YPHD-RELATED"/>
    <property type="match status" value="1"/>
</dbReference>
<proteinExistence type="predicted"/>
<keyword evidence="6 8" id="KW-1133">Transmembrane helix</keyword>
<comment type="subcellular location">
    <subcellularLocation>
        <location evidence="1">Cell membrane</location>
        <topology evidence="1">Multi-pass membrane protein</topology>
    </subcellularLocation>
</comment>
<reference evidence="10" key="1">
    <citation type="journal article" date="2019" name="Int. J. Syst. Evol. Microbiol.">
        <title>The Global Catalogue of Microorganisms (GCM) 10K type strain sequencing project: providing services to taxonomists for standard genome sequencing and annotation.</title>
        <authorList>
            <consortium name="The Broad Institute Genomics Platform"/>
            <consortium name="The Broad Institute Genome Sequencing Center for Infectious Disease"/>
            <person name="Wu L."/>
            <person name="Ma J."/>
        </authorList>
    </citation>
    <scope>NUCLEOTIDE SEQUENCE [LARGE SCALE GENOMIC DNA]</scope>
    <source>
        <strain evidence="10">JCM 17130</strain>
    </source>
</reference>
<dbReference type="PANTHER" id="PTHR32196">
    <property type="entry name" value="ABC TRANSPORTER PERMEASE PROTEIN YPHD-RELATED-RELATED"/>
    <property type="match status" value="1"/>
</dbReference>
<evidence type="ECO:0000256" key="5">
    <source>
        <dbReference type="ARBA" id="ARBA00022692"/>
    </source>
</evidence>
<keyword evidence="5 8" id="KW-0812">Transmembrane</keyword>
<evidence type="ECO:0000313" key="9">
    <source>
        <dbReference type="EMBL" id="MFD1717220.1"/>
    </source>
</evidence>
<evidence type="ECO:0000256" key="8">
    <source>
        <dbReference type="SAM" id="Phobius"/>
    </source>
</evidence>
<dbReference type="InterPro" id="IPR001851">
    <property type="entry name" value="ABC_transp_permease"/>
</dbReference>
<keyword evidence="4" id="KW-0997">Cell inner membrane</keyword>